<reference evidence="2 3" key="1">
    <citation type="submission" date="2016-10" db="EMBL/GenBank/DDBJ databases">
        <title>Genome sequence of a sulfur-reducing bacterium Desulfurobacterium indicum K6013.</title>
        <authorList>
            <person name="Cao J."/>
            <person name="Shao Z."/>
            <person name="Alain K."/>
            <person name="Jebbar M."/>
        </authorList>
    </citation>
    <scope>NUCLEOTIDE SEQUENCE [LARGE SCALE GENOMIC DNA]</scope>
    <source>
        <strain evidence="2 3">K6013</strain>
    </source>
</reference>
<dbReference type="EMBL" id="MOEN01000001">
    <property type="protein sequence ID" value="OMH41338.1"/>
    <property type="molecule type" value="Genomic_DNA"/>
</dbReference>
<dbReference type="RefSeq" id="WP_076712087.1">
    <property type="nucleotide sequence ID" value="NZ_MOEN01000001.1"/>
</dbReference>
<gene>
    <name evidence="2" type="ORF">BLW93_00170</name>
</gene>
<evidence type="ECO:0000256" key="1">
    <source>
        <dbReference type="SAM" id="Phobius"/>
    </source>
</evidence>
<dbReference type="Proteomes" id="UP000187408">
    <property type="component" value="Unassembled WGS sequence"/>
</dbReference>
<keyword evidence="1" id="KW-0812">Transmembrane</keyword>
<feature type="transmembrane region" description="Helical" evidence="1">
    <location>
        <begin position="7"/>
        <end position="30"/>
    </location>
</feature>
<evidence type="ECO:0000313" key="2">
    <source>
        <dbReference type="EMBL" id="OMH41338.1"/>
    </source>
</evidence>
<comment type="caution">
    <text evidence="2">The sequence shown here is derived from an EMBL/GenBank/DDBJ whole genome shotgun (WGS) entry which is preliminary data.</text>
</comment>
<sequence length="446" mass="48456">MKKRKALVLEVTLGVIALLTMLGGITTYMIQKESQGTGSTKYSVEALKIAESGVERVLADIKSGNLKPTTSPQTATATFANGTYIVTVVKNPDGTIKVDSVGKIKDISREVKVIIKIEGGPFFPFSINGTFDITGMDSTPWTEAEMGVVNISSTAENLLTNANFTVHKFSSLEPPKAADMDTSTIFAPLDNETCDIGNPSSDVYLSSLSNIEGKTICGKNIFIDTSIDVDNVKLLAENDIYVKDELGDKGMKTDWNVTIAAKDKVIFDDKIKFTGKTKGGYNLLVYAGNEIDANTFPQGVITVTGNQDATKTSSIFFITPGAINVDSSFLWDTGSTKQGANFVIWADKGVNINDSKSIHLTGSCPDGYERNFAFIVADGDVHMKDLDFKKNTHPSGLTYEEIKNYCLNGTSLGIPLFYKNFYCELKKQIDNAGTGGKIIIKEWKVY</sequence>
<proteinExistence type="predicted"/>
<organism evidence="2 3">
    <name type="scientific">Desulfurobacterium indicum</name>
    <dbReference type="NCBI Taxonomy" id="1914305"/>
    <lineage>
        <taxon>Bacteria</taxon>
        <taxon>Pseudomonadati</taxon>
        <taxon>Aquificota</taxon>
        <taxon>Aquificia</taxon>
        <taxon>Desulfurobacteriales</taxon>
        <taxon>Desulfurobacteriaceae</taxon>
        <taxon>Desulfurobacterium</taxon>
    </lineage>
</organism>
<dbReference type="OrthoDB" id="10777at2"/>
<dbReference type="AlphaFoldDB" id="A0A1R1MNE6"/>
<keyword evidence="1" id="KW-1133">Transmembrane helix</keyword>
<accession>A0A1R1MNE6</accession>
<dbReference type="STRING" id="1914305.BLW93_00170"/>
<name>A0A1R1MNE6_9BACT</name>
<evidence type="ECO:0000313" key="3">
    <source>
        <dbReference type="Proteomes" id="UP000187408"/>
    </source>
</evidence>
<protein>
    <recommendedName>
        <fullName evidence="4">Type 4 fimbrial biogenesis protein PilX N-terminal domain-containing protein</fullName>
    </recommendedName>
</protein>
<keyword evidence="1" id="KW-0472">Membrane</keyword>
<evidence type="ECO:0008006" key="4">
    <source>
        <dbReference type="Google" id="ProtNLM"/>
    </source>
</evidence>
<keyword evidence="3" id="KW-1185">Reference proteome</keyword>